<proteinExistence type="predicted"/>
<evidence type="ECO:0000313" key="3">
    <source>
        <dbReference type="Proteomes" id="UP001058124"/>
    </source>
</evidence>
<comment type="caution">
    <text evidence="2">The sequence shown here is derived from an EMBL/GenBank/DDBJ whole genome shotgun (WGS) entry which is preliminary data.</text>
</comment>
<evidence type="ECO:0000259" key="1">
    <source>
        <dbReference type="Pfam" id="PF25135"/>
    </source>
</evidence>
<accession>A0AAV5N673</accession>
<dbReference type="InterPro" id="IPR056724">
    <property type="entry name" value="DUF7822"/>
</dbReference>
<dbReference type="AlphaFoldDB" id="A0AAV5N673"/>
<sequence>MANRSYLYSLSNRPSAYADRPETISGLSEWAYCVPFSYRVLMSGNPTMCSSLISDGFAAEEDGDGEKPRLYAISSGFDAGFARLKKFFTVLNAAVTDAPYLAEEIKDGLAFLEAHRDGYLLLETIELDVMTESEESKLRACVEAEIEQCRHAGAAVDALPENVEEAAELLKQAARRPNGSVLDAFFGLQLNESYDHSRFDYPIGVSEWSEILYFGLWNRTEFEANR</sequence>
<feature type="domain" description="DUF7822" evidence="1">
    <location>
        <begin position="13"/>
        <end position="162"/>
    </location>
</feature>
<protein>
    <recommendedName>
        <fullName evidence="1">DUF7822 domain-containing protein</fullName>
    </recommendedName>
</protein>
<name>A0AAV5N673_9GAMM</name>
<dbReference type="Pfam" id="PF25135">
    <property type="entry name" value="DUF7822"/>
    <property type="match status" value="1"/>
</dbReference>
<keyword evidence="3" id="KW-1185">Reference proteome</keyword>
<dbReference type="EMBL" id="BRLH01000016">
    <property type="protein sequence ID" value="GKX57490.1"/>
    <property type="molecule type" value="Genomic_DNA"/>
</dbReference>
<gene>
    <name evidence="2" type="ORF">SOASR030_36020</name>
</gene>
<evidence type="ECO:0000313" key="2">
    <source>
        <dbReference type="EMBL" id="GKX57490.1"/>
    </source>
</evidence>
<organism evidence="2 3">
    <name type="scientific">Leminorella grimontii</name>
    <dbReference type="NCBI Taxonomy" id="82981"/>
    <lineage>
        <taxon>Bacteria</taxon>
        <taxon>Pseudomonadati</taxon>
        <taxon>Pseudomonadota</taxon>
        <taxon>Gammaproteobacteria</taxon>
        <taxon>Enterobacterales</taxon>
        <taxon>Budviciaceae</taxon>
        <taxon>Leminorella</taxon>
    </lineage>
</organism>
<dbReference type="Proteomes" id="UP001058124">
    <property type="component" value="Unassembled WGS sequence"/>
</dbReference>
<reference evidence="2" key="1">
    <citation type="submission" date="2022-06" db="EMBL/GenBank/DDBJ databases">
        <title>Draft genome sequences of Leminorella grimontii str. JCM5902.</title>
        <authorList>
            <person name="Wakabayashi Y."/>
            <person name="Kojima K."/>
        </authorList>
    </citation>
    <scope>NUCLEOTIDE SEQUENCE</scope>
    <source>
        <strain evidence="2">JCM 5902</strain>
    </source>
</reference>
<dbReference type="RefSeq" id="WP_027275473.1">
    <property type="nucleotide sequence ID" value="NZ_BRLH01000016.1"/>
</dbReference>